<dbReference type="KEGG" id="svo:SVI_0233"/>
<sequence length="124" mass="14445">MKLLFNSQTRKGIKGYILMLSWGCLLISTCTLASDKQTLIQKADGAREQSREIEQDQLQKARDAAGETQAREKELYNKMHANDWEAKQMKKAKQQFNERESREDKYLREARQAASKERKIPKPI</sequence>
<reference evidence="3" key="1">
    <citation type="journal article" date="2010" name="Mol. Biosyst.">
        <title>Complete genome sequence and comparative analysis of Shewanella violacea, a psychrophilic and piezophilic bacterium from deep sea floor sediments.</title>
        <authorList>
            <person name="Aono E."/>
            <person name="Baba T."/>
            <person name="Ara T."/>
            <person name="Nishi T."/>
            <person name="Nakamichi T."/>
            <person name="Inamoto E."/>
            <person name="Toyonaga H."/>
            <person name="Hasegawa M."/>
            <person name="Takai Y."/>
            <person name="Okumura Y."/>
            <person name="Baba M."/>
            <person name="Tomita M."/>
            <person name="Kato C."/>
            <person name="Oshima T."/>
            <person name="Nakasone K."/>
            <person name="Mori H."/>
        </authorList>
    </citation>
    <scope>NUCLEOTIDE SEQUENCE [LARGE SCALE GENOMIC DNA]</scope>
    <source>
        <strain evidence="3">JCM 10179 / CIP 106290 / LMG 19151 / DSS12</strain>
    </source>
</reference>
<gene>
    <name evidence="2" type="ordered locus">SVI_0233</name>
</gene>
<protein>
    <submittedName>
        <fullName evidence="2">Uncharacterized protein</fullName>
    </submittedName>
</protein>
<dbReference type="Proteomes" id="UP000002350">
    <property type="component" value="Chromosome"/>
</dbReference>
<evidence type="ECO:0000313" key="3">
    <source>
        <dbReference type="Proteomes" id="UP000002350"/>
    </source>
</evidence>
<feature type="region of interest" description="Disordered" evidence="1">
    <location>
        <begin position="92"/>
        <end position="124"/>
    </location>
</feature>
<dbReference type="STRING" id="637905.SVI_0233"/>
<feature type="compositionally biased region" description="Basic and acidic residues" evidence="1">
    <location>
        <begin position="44"/>
        <end position="70"/>
    </location>
</feature>
<feature type="region of interest" description="Disordered" evidence="1">
    <location>
        <begin position="43"/>
        <end position="70"/>
    </location>
</feature>
<keyword evidence="3" id="KW-1185">Reference proteome</keyword>
<organism evidence="2 3">
    <name type="scientific">Shewanella violacea (strain JCM 10179 / CIP 106290 / LMG 19151 / DSS12)</name>
    <dbReference type="NCBI Taxonomy" id="637905"/>
    <lineage>
        <taxon>Bacteria</taxon>
        <taxon>Pseudomonadati</taxon>
        <taxon>Pseudomonadota</taxon>
        <taxon>Gammaproteobacteria</taxon>
        <taxon>Alteromonadales</taxon>
        <taxon>Shewanellaceae</taxon>
        <taxon>Shewanella</taxon>
    </lineage>
</organism>
<evidence type="ECO:0000256" key="1">
    <source>
        <dbReference type="SAM" id="MobiDB-lite"/>
    </source>
</evidence>
<dbReference type="HOGENOM" id="CLU_161398_0_0_6"/>
<dbReference type="eggNOG" id="ENOG5030CCU">
    <property type="taxonomic scope" value="Bacteria"/>
</dbReference>
<dbReference type="AlphaFoldDB" id="D4ZEH4"/>
<dbReference type="EMBL" id="AP011177">
    <property type="protein sequence ID" value="BAJ00204.1"/>
    <property type="molecule type" value="Genomic_DNA"/>
</dbReference>
<proteinExistence type="predicted"/>
<accession>D4ZEH4</accession>
<dbReference type="RefSeq" id="WP_013049519.1">
    <property type="nucleotide sequence ID" value="NC_014012.1"/>
</dbReference>
<feature type="compositionally biased region" description="Basic and acidic residues" evidence="1">
    <location>
        <begin position="96"/>
        <end position="124"/>
    </location>
</feature>
<evidence type="ECO:0000313" key="2">
    <source>
        <dbReference type="EMBL" id="BAJ00204.1"/>
    </source>
</evidence>
<name>D4ZEH4_SHEVD</name>